<dbReference type="SUPFAM" id="SSF46689">
    <property type="entry name" value="Homeodomain-like"/>
    <property type="match status" value="1"/>
</dbReference>
<name>A0ABT7MBD8_9PSEU</name>
<keyword evidence="2" id="KW-0238">DNA-binding</keyword>
<keyword evidence="1" id="KW-0805">Transcription regulation</keyword>
<evidence type="ECO:0000256" key="1">
    <source>
        <dbReference type="ARBA" id="ARBA00023015"/>
    </source>
</evidence>
<reference evidence="5 6" key="1">
    <citation type="submission" date="2023-06" db="EMBL/GenBank/DDBJ databases">
        <title>Actinomycetospora Odt1-22.</title>
        <authorList>
            <person name="Supong K."/>
        </authorList>
    </citation>
    <scope>NUCLEOTIDE SEQUENCE [LARGE SCALE GENOMIC DNA]</scope>
    <source>
        <strain evidence="5 6">Odt1-22</strain>
    </source>
</reference>
<proteinExistence type="predicted"/>
<dbReference type="InterPro" id="IPR036271">
    <property type="entry name" value="Tet_transcr_reg_TetR-rel_C_sf"/>
</dbReference>
<dbReference type="PANTHER" id="PTHR30055">
    <property type="entry name" value="HTH-TYPE TRANSCRIPTIONAL REGULATOR RUTR"/>
    <property type="match status" value="1"/>
</dbReference>
<protein>
    <submittedName>
        <fullName evidence="5">TetR/AcrR family transcriptional regulator</fullName>
    </submittedName>
</protein>
<dbReference type="RefSeq" id="WP_286054450.1">
    <property type="nucleotide sequence ID" value="NZ_JASVWF010000004.1"/>
</dbReference>
<dbReference type="InterPro" id="IPR050109">
    <property type="entry name" value="HTH-type_TetR-like_transc_reg"/>
</dbReference>
<dbReference type="PANTHER" id="PTHR30055:SF234">
    <property type="entry name" value="HTH-TYPE TRANSCRIPTIONAL REGULATOR BETI"/>
    <property type="match status" value="1"/>
</dbReference>
<accession>A0ABT7MBD8</accession>
<organism evidence="5 6">
    <name type="scientific">Actinomycetospora termitidis</name>
    <dbReference type="NCBI Taxonomy" id="3053470"/>
    <lineage>
        <taxon>Bacteria</taxon>
        <taxon>Bacillati</taxon>
        <taxon>Actinomycetota</taxon>
        <taxon>Actinomycetes</taxon>
        <taxon>Pseudonocardiales</taxon>
        <taxon>Pseudonocardiaceae</taxon>
        <taxon>Actinomycetospora</taxon>
    </lineage>
</organism>
<evidence type="ECO:0000256" key="2">
    <source>
        <dbReference type="ARBA" id="ARBA00023125"/>
    </source>
</evidence>
<keyword evidence="3" id="KW-0804">Transcription</keyword>
<comment type="caution">
    <text evidence="5">The sequence shown here is derived from an EMBL/GenBank/DDBJ whole genome shotgun (WGS) entry which is preliminary data.</text>
</comment>
<dbReference type="Pfam" id="PF13305">
    <property type="entry name" value="TetR_C_33"/>
    <property type="match status" value="1"/>
</dbReference>
<dbReference type="Gene3D" id="1.10.357.10">
    <property type="entry name" value="Tetracycline Repressor, domain 2"/>
    <property type="match status" value="1"/>
</dbReference>
<gene>
    <name evidence="5" type="ORF">QRT03_18440</name>
</gene>
<sequence>MPKPADAAVRTALIEQAAAMLAAREPVTLRALAGRAGTSTMAVYTHFGGMPGLWGAVRQEGFVHLAARLATVHPTDDPVHDLAALGAAYADNAVAHPLLYRAMFDAAVDLPDPEVADGGFAPLVAAASRACADGRFDPVDPVDVATRLWAAGHGLVLLVLSGVLPAEALRAQGPALAEAVCLGAGDDPARCAASVRSGWSAGSAG</sequence>
<keyword evidence="6" id="KW-1185">Reference proteome</keyword>
<dbReference type="EMBL" id="JASVWF010000004">
    <property type="protein sequence ID" value="MDL5157953.1"/>
    <property type="molecule type" value="Genomic_DNA"/>
</dbReference>
<dbReference type="Proteomes" id="UP001231924">
    <property type="component" value="Unassembled WGS sequence"/>
</dbReference>
<dbReference type="InterPro" id="IPR025996">
    <property type="entry name" value="MT1864/Rv1816-like_C"/>
</dbReference>
<evidence type="ECO:0000259" key="4">
    <source>
        <dbReference type="Pfam" id="PF13305"/>
    </source>
</evidence>
<evidence type="ECO:0000313" key="6">
    <source>
        <dbReference type="Proteomes" id="UP001231924"/>
    </source>
</evidence>
<dbReference type="SUPFAM" id="SSF48498">
    <property type="entry name" value="Tetracyclin repressor-like, C-terminal domain"/>
    <property type="match status" value="1"/>
</dbReference>
<feature type="domain" description="HTH-type transcriptional regulator MT1864/Rv1816-like C-terminal" evidence="4">
    <location>
        <begin position="82"/>
        <end position="165"/>
    </location>
</feature>
<dbReference type="InterPro" id="IPR009057">
    <property type="entry name" value="Homeodomain-like_sf"/>
</dbReference>
<evidence type="ECO:0000256" key="3">
    <source>
        <dbReference type="ARBA" id="ARBA00023163"/>
    </source>
</evidence>
<evidence type="ECO:0000313" key="5">
    <source>
        <dbReference type="EMBL" id="MDL5157953.1"/>
    </source>
</evidence>